<organism evidence="1 2">
    <name type="scientific">Bauhinia variegata</name>
    <name type="common">Purple orchid tree</name>
    <name type="synonym">Phanera variegata</name>
    <dbReference type="NCBI Taxonomy" id="167791"/>
    <lineage>
        <taxon>Eukaryota</taxon>
        <taxon>Viridiplantae</taxon>
        <taxon>Streptophyta</taxon>
        <taxon>Embryophyta</taxon>
        <taxon>Tracheophyta</taxon>
        <taxon>Spermatophyta</taxon>
        <taxon>Magnoliopsida</taxon>
        <taxon>eudicotyledons</taxon>
        <taxon>Gunneridae</taxon>
        <taxon>Pentapetalae</taxon>
        <taxon>rosids</taxon>
        <taxon>fabids</taxon>
        <taxon>Fabales</taxon>
        <taxon>Fabaceae</taxon>
        <taxon>Cercidoideae</taxon>
        <taxon>Cercideae</taxon>
        <taxon>Bauhiniinae</taxon>
        <taxon>Bauhinia</taxon>
    </lineage>
</organism>
<name>A0ACB9Q7X2_BAUVA</name>
<protein>
    <submittedName>
        <fullName evidence="1">Uncharacterized protein</fullName>
    </submittedName>
</protein>
<sequence>MASAKSHKILSASYQKINLAPDEETSALSKLLIDISSEKGDQVDSSMDAGAPDGITASGKQNFKMHKELDEGINNMDLYEFGLWGKKRCIYEVPQSLRKEENLSAYTPQYVSIGPIHHNRKDNLKTMEKLKRTYRKYFETRLTDGKASLEKHRCYLEQHEQEIRLCYSKKFDDHIFEHNDIEGKNKFLDMIKLDAIFIMELFIITVIEPKPESDLPLPKPWMLAGIWKDLLLLENQLPMFVLENASTKMKTAIKLDAAGITIEKQEEEKQKIEFKKGKFLNIFPFLSMIPWMKCFKARFIIPQLDVDDTTELLYRNIIALEQCLYTEQPYISSYIAILDRLIDNEEDTQFLMDKGIINHTMGSSKEVAGLFNNLLKDVYLDYECFGNELNKIPRHCESKWNNAMATLKSVYFCSVWRGSLTVVGIVVFLLTIFNSAYTFLNNINF</sequence>
<comment type="caution">
    <text evidence="1">The sequence shown here is derived from an EMBL/GenBank/DDBJ whole genome shotgun (WGS) entry which is preliminary data.</text>
</comment>
<reference evidence="1 2" key="1">
    <citation type="journal article" date="2022" name="DNA Res.">
        <title>Chromosomal-level genome assembly of the orchid tree Bauhinia variegata (Leguminosae; Cercidoideae) supports the allotetraploid origin hypothesis of Bauhinia.</title>
        <authorList>
            <person name="Zhong Y."/>
            <person name="Chen Y."/>
            <person name="Zheng D."/>
            <person name="Pang J."/>
            <person name="Liu Y."/>
            <person name="Luo S."/>
            <person name="Meng S."/>
            <person name="Qian L."/>
            <person name="Wei D."/>
            <person name="Dai S."/>
            <person name="Zhou R."/>
        </authorList>
    </citation>
    <scope>NUCLEOTIDE SEQUENCE [LARGE SCALE GENOMIC DNA]</scope>
    <source>
        <strain evidence="1">BV-YZ2020</strain>
    </source>
</reference>
<dbReference type="Proteomes" id="UP000828941">
    <property type="component" value="Chromosome 1"/>
</dbReference>
<gene>
    <name evidence="1" type="ORF">L6164_000914</name>
</gene>
<proteinExistence type="predicted"/>
<evidence type="ECO:0000313" key="2">
    <source>
        <dbReference type="Proteomes" id="UP000828941"/>
    </source>
</evidence>
<evidence type="ECO:0000313" key="1">
    <source>
        <dbReference type="EMBL" id="KAI4356933.1"/>
    </source>
</evidence>
<accession>A0ACB9Q7X2</accession>
<keyword evidence="2" id="KW-1185">Reference proteome</keyword>
<dbReference type="EMBL" id="CM039426">
    <property type="protein sequence ID" value="KAI4356933.1"/>
    <property type="molecule type" value="Genomic_DNA"/>
</dbReference>